<proteinExistence type="predicted"/>
<keyword evidence="2" id="KW-1185">Reference proteome</keyword>
<protein>
    <submittedName>
        <fullName evidence="1">Uncharacterized protein</fullName>
    </submittedName>
</protein>
<dbReference type="EMBL" id="QQAY01000002">
    <property type="protein sequence ID" value="RDI45412.1"/>
    <property type="molecule type" value="Genomic_DNA"/>
</dbReference>
<accession>A0A370GNU4</accession>
<dbReference type="Proteomes" id="UP000255326">
    <property type="component" value="Unassembled WGS sequence"/>
</dbReference>
<name>A0A370GNU4_9BACI</name>
<comment type="caution">
    <text evidence="1">The sequence shown here is derived from an EMBL/GenBank/DDBJ whole genome shotgun (WGS) entry which is preliminary data.</text>
</comment>
<dbReference type="AlphaFoldDB" id="A0A370GNU4"/>
<evidence type="ECO:0000313" key="1">
    <source>
        <dbReference type="EMBL" id="RDI45412.1"/>
    </source>
</evidence>
<organism evidence="1 2">
    <name type="scientific">Falsibacillus pallidus</name>
    <dbReference type="NCBI Taxonomy" id="493781"/>
    <lineage>
        <taxon>Bacteria</taxon>
        <taxon>Bacillati</taxon>
        <taxon>Bacillota</taxon>
        <taxon>Bacilli</taxon>
        <taxon>Bacillales</taxon>
        <taxon>Bacillaceae</taxon>
        <taxon>Falsibacillus</taxon>
    </lineage>
</organism>
<evidence type="ECO:0000313" key="2">
    <source>
        <dbReference type="Proteomes" id="UP000255326"/>
    </source>
</evidence>
<gene>
    <name evidence="1" type="ORF">DFR59_10236</name>
</gene>
<sequence>MCFCNQMNKHKAIRKRPLEIIPVKVEPQKYRPENKTQRIKKLMDRLSYRLDS</sequence>
<reference evidence="1 2" key="1">
    <citation type="submission" date="2018-07" db="EMBL/GenBank/DDBJ databases">
        <title>Genomic Encyclopedia of Type Strains, Phase IV (KMG-IV): sequencing the most valuable type-strain genomes for metagenomic binning, comparative biology and taxonomic classification.</title>
        <authorList>
            <person name="Goeker M."/>
        </authorList>
    </citation>
    <scope>NUCLEOTIDE SEQUENCE [LARGE SCALE GENOMIC DNA]</scope>
    <source>
        <strain evidence="1 2">DSM 25281</strain>
    </source>
</reference>